<feature type="binding site" evidence="11">
    <location>
        <position position="108"/>
    </location>
    <ligand>
        <name>NADPH</name>
        <dbReference type="ChEBI" id="CHEBI:57783"/>
    </ligand>
</feature>
<keyword evidence="9" id="KW-0486">Methionine biosynthesis</keyword>
<keyword evidence="6" id="KW-0028">Amino-acid biosynthesis</keyword>
<feature type="binding site" evidence="11">
    <location>
        <begin position="12"/>
        <end position="19"/>
    </location>
    <ligand>
        <name>NADP(+)</name>
        <dbReference type="ChEBI" id="CHEBI:58349"/>
    </ligand>
</feature>
<dbReference type="InterPro" id="IPR001342">
    <property type="entry name" value="HDH_cat"/>
</dbReference>
<evidence type="ECO:0000259" key="13">
    <source>
        <dbReference type="Pfam" id="PF03447"/>
    </source>
</evidence>
<evidence type="ECO:0000256" key="7">
    <source>
        <dbReference type="ARBA" id="ARBA00022697"/>
    </source>
</evidence>
<evidence type="ECO:0000256" key="3">
    <source>
        <dbReference type="ARBA" id="ARBA00006753"/>
    </source>
</evidence>
<evidence type="ECO:0000256" key="6">
    <source>
        <dbReference type="ARBA" id="ARBA00022605"/>
    </source>
</evidence>
<dbReference type="NCBIfam" id="NF004976">
    <property type="entry name" value="PRK06349.1"/>
    <property type="match status" value="1"/>
</dbReference>
<comment type="pathway">
    <text evidence="2">Amino-acid biosynthesis; L-methionine biosynthesis via de novo pathway; L-homoserine from L-aspartate: step 3/3.</text>
</comment>
<evidence type="ECO:0000256" key="2">
    <source>
        <dbReference type="ARBA" id="ARBA00005062"/>
    </source>
</evidence>
<dbReference type="Gene3D" id="3.40.50.720">
    <property type="entry name" value="NAD(P)-binding Rossmann-like Domain"/>
    <property type="match status" value="1"/>
</dbReference>
<dbReference type="EMBL" id="MFCX01000015">
    <property type="protein sequence ID" value="OGE26145.1"/>
    <property type="molecule type" value="Genomic_DNA"/>
</dbReference>
<feature type="domain" description="Aspartate/homoserine dehydrogenase NAD-binding" evidence="13">
    <location>
        <begin position="13"/>
        <end position="132"/>
    </location>
</feature>
<keyword evidence="11" id="KW-0521">NADP</keyword>
<dbReference type="UniPathway" id="UPA00051">
    <property type="reaction ID" value="UER00465"/>
</dbReference>
<protein>
    <recommendedName>
        <fullName evidence="5">Homoserine dehydrogenase</fullName>
        <ecNumber evidence="4">1.1.1.3</ecNumber>
    </recommendedName>
</protein>
<evidence type="ECO:0000256" key="4">
    <source>
        <dbReference type="ARBA" id="ARBA00013213"/>
    </source>
</evidence>
<dbReference type="GO" id="GO:0004412">
    <property type="term" value="F:homoserine dehydrogenase activity"/>
    <property type="evidence" value="ECO:0007669"/>
    <property type="project" value="UniProtKB-EC"/>
</dbReference>
<feature type="active site" description="Proton donor" evidence="10">
    <location>
        <position position="208"/>
    </location>
</feature>
<comment type="similarity">
    <text evidence="3">Belongs to the homoserine dehydrogenase family.</text>
</comment>
<dbReference type="InterPro" id="IPR036291">
    <property type="entry name" value="NAD(P)-bd_dom_sf"/>
</dbReference>
<dbReference type="PANTHER" id="PTHR43331:SF1">
    <property type="entry name" value="HOMOSERINE DEHYDROGENASE"/>
    <property type="match status" value="1"/>
</dbReference>
<dbReference type="InterPro" id="IPR005106">
    <property type="entry name" value="Asp/hSer_DH_NAD-bd"/>
</dbReference>
<gene>
    <name evidence="14" type="ORF">A3C26_01305</name>
</gene>
<evidence type="ECO:0000256" key="11">
    <source>
        <dbReference type="PIRSR" id="PIRSR000098-2"/>
    </source>
</evidence>
<dbReference type="GO" id="GO:0009086">
    <property type="term" value="P:methionine biosynthetic process"/>
    <property type="evidence" value="ECO:0007669"/>
    <property type="project" value="UniProtKB-KW"/>
</dbReference>
<comment type="caution">
    <text evidence="14">The sequence shown here is derived from an EMBL/GenBank/DDBJ whole genome shotgun (WGS) entry which is preliminary data.</text>
</comment>
<evidence type="ECO:0000256" key="10">
    <source>
        <dbReference type="PIRSR" id="PIRSR000098-1"/>
    </source>
</evidence>
<name>A0A1F5JBX0_9BACT</name>
<accession>A0A1F5JBX0</accession>
<organism evidence="14 15">
    <name type="scientific">Candidatus Daviesbacteria bacterium RIFCSPHIGHO2_02_FULL_39_12</name>
    <dbReference type="NCBI Taxonomy" id="1797770"/>
    <lineage>
        <taxon>Bacteria</taxon>
        <taxon>Candidatus Daviesiibacteriota</taxon>
    </lineage>
</organism>
<evidence type="ECO:0000256" key="5">
    <source>
        <dbReference type="ARBA" id="ARBA00013376"/>
    </source>
</evidence>
<dbReference type="SUPFAM" id="SSF55347">
    <property type="entry name" value="Glyceraldehyde-3-phosphate dehydrogenase-like, C-terminal domain"/>
    <property type="match status" value="1"/>
</dbReference>
<dbReference type="Gene3D" id="3.30.360.10">
    <property type="entry name" value="Dihydrodipicolinate Reductase, domain 2"/>
    <property type="match status" value="1"/>
</dbReference>
<dbReference type="Gene3D" id="3.30.70.260">
    <property type="match status" value="1"/>
</dbReference>
<keyword evidence="7" id="KW-0791">Threonine biosynthesis</keyword>
<comment type="pathway">
    <text evidence="1">Amino-acid biosynthesis; L-threonine biosynthesis; L-threonine from L-aspartate: step 3/5.</text>
</comment>
<dbReference type="UniPathway" id="UPA00050">
    <property type="reaction ID" value="UER00063"/>
</dbReference>
<dbReference type="FunFam" id="3.30.360.10:FF:000005">
    <property type="entry name" value="Homoserine dehydrogenase"/>
    <property type="match status" value="1"/>
</dbReference>
<sequence length="436" mass="47663">MTELDKINIGLLGAGVVGGSVLDYYYHSRDRIAQITGIPIEISHVLIKDSQKARNVSIPDGVLTTTLDDITLNPNINVVVSLLGNEDFERYAVSRSLSQGKFVVTANKMIISKYGPELFDIAKEHGVSLMFEAAVGGGIQIIDNLINRYTPNRIQSVLGILNGTTNFILTKMAKERMAFEDALAFAQEAGLAEPDTTNDIEGYNAAYKLAILASLAFRKGWVDPSQIHCEGITQIHSRDFKNAEDMGYVIKLIATANDTQRGIEAWVAPVLLPHNHLLTNIDGQLNGILLRGDPIGDTQLAGAGAGGETTAASVWSDIFKATHHLRRNTLPEDNFFQGQANVVSFDECAHSNYVRLTIRDGLRIVQDIGRICSDNLVSINQILQLKDRKWVEDGIDLAEMAIDMDPSGEGNITQAIADIARAPYCVEIGSRFRVLS</sequence>
<evidence type="ECO:0000256" key="1">
    <source>
        <dbReference type="ARBA" id="ARBA00005056"/>
    </source>
</evidence>
<dbReference type="InterPro" id="IPR016204">
    <property type="entry name" value="HDH"/>
</dbReference>
<dbReference type="SUPFAM" id="SSF51735">
    <property type="entry name" value="NAD(P)-binding Rossmann-fold domains"/>
    <property type="match status" value="1"/>
</dbReference>
<evidence type="ECO:0000256" key="8">
    <source>
        <dbReference type="ARBA" id="ARBA00023002"/>
    </source>
</evidence>
<evidence type="ECO:0000313" key="14">
    <source>
        <dbReference type="EMBL" id="OGE26145.1"/>
    </source>
</evidence>
<dbReference type="EC" id="1.1.1.3" evidence="4"/>
<dbReference type="Proteomes" id="UP000177042">
    <property type="component" value="Unassembled WGS sequence"/>
</dbReference>
<feature type="domain" description="Homoserine dehydrogenase catalytic" evidence="12">
    <location>
        <begin position="141"/>
        <end position="318"/>
    </location>
</feature>
<evidence type="ECO:0000313" key="15">
    <source>
        <dbReference type="Proteomes" id="UP000177042"/>
    </source>
</evidence>
<keyword evidence="8" id="KW-0560">Oxidoreductase</keyword>
<dbReference type="PANTHER" id="PTHR43331">
    <property type="entry name" value="HOMOSERINE DEHYDROGENASE"/>
    <property type="match status" value="1"/>
</dbReference>
<dbReference type="Pfam" id="PF03447">
    <property type="entry name" value="NAD_binding_3"/>
    <property type="match status" value="1"/>
</dbReference>
<dbReference type="GO" id="GO:0009088">
    <property type="term" value="P:threonine biosynthetic process"/>
    <property type="evidence" value="ECO:0007669"/>
    <property type="project" value="UniProtKB-UniPathway"/>
</dbReference>
<evidence type="ECO:0000259" key="12">
    <source>
        <dbReference type="Pfam" id="PF00742"/>
    </source>
</evidence>
<reference evidence="14 15" key="1">
    <citation type="journal article" date="2016" name="Nat. Commun.">
        <title>Thousands of microbial genomes shed light on interconnected biogeochemical processes in an aquifer system.</title>
        <authorList>
            <person name="Anantharaman K."/>
            <person name="Brown C.T."/>
            <person name="Hug L.A."/>
            <person name="Sharon I."/>
            <person name="Castelle C.J."/>
            <person name="Probst A.J."/>
            <person name="Thomas B.C."/>
            <person name="Singh A."/>
            <person name="Wilkins M.J."/>
            <person name="Karaoz U."/>
            <person name="Brodie E.L."/>
            <person name="Williams K.H."/>
            <person name="Hubbard S.S."/>
            <person name="Banfield J.F."/>
        </authorList>
    </citation>
    <scope>NUCLEOTIDE SEQUENCE [LARGE SCALE GENOMIC DNA]</scope>
</reference>
<evidence type="ECO:0000256" key="9">
    <source>
        <dbReference type="ARBA" id="ARBA00023167"/>
    </source>
</evidence>
<dbReference type="AlphaFoldDB" id="A0A1F5JBX0"/>
<dbReference type="Pfam" id="PF00742">
    <property type="entry name" value="Homoserine_dh"/>
    <property type="match status" value="1"/>
</dbReference>
<feature type="binding site" evidence="11">
    <location>
        <position position="193"/>
    </location>
    <ligand>
        <name>L-homoserine</name>
        <dbReference type="ChEBI" id="CHEBI:57476"/>
    </ligand>
</feature>
<dbReference type="PIRSF" id="PIRSF000098">
    <property type="entry name" value="Homoser_dehydrog"/>
    <property type="match status" value="1"/>
</dbReference>
<proteinExistence type="inferred from homology"/>
<dbReference type="GO" id="GO:0050661">
    <property type="term" value="F:NADP binding"/>
    <property type="evidence" value="ECO:0007669"/>
    <property type="project" value="InterPro"/>
</dbReference>